<evidence type="ECO:0000256" key="1">
    <source>
        <dbReference type="ARBA" id="ARBA00010641"/>
    </source>
</evidence>
<dbReference type="GO" id="GO:0006352">
    <property type="term" value="P:DNA-templated transcription initiation"/>
    <property type="evidence" value="ECO:0007669"/>
    <property type="project" value="InterPro"/>
</dbReference>
<evidence type="ECO:0000259" key="6">
    <source>
        <dbReference type="Pfam" id="PF04542"/>
    </source>
</evidence>
<dbReference type="Pfam" id="PF04542">
    <property type="entry name" value="Sigma70_r2"/>
    <property type="match status" value="1"/>
</dbReference>
<evidence type="ECO:0000256" key="4">
    <source>
        <dbReference type="ARBA" id="ARBA00023163"/>
    </source>
</evidence>
<dbReference type="GO" id="GO:0016987">
    <property type="term" value="F:sigma factor activity"/>
    <property type="evidence" value="ECO:0007669"/>
    <property type="project" value="UniProtKB-KW"/>
</dbReference>
<feature type="domain" description="RNA polymerase sigma factor 70 region 4 type 2" evidence="7">
    <location>
        <begin position="127"/>
        <end position="178"/>
    </location>
</feature>
<organism evidence="8 9">
    <name type="scientific">Polystyrenella longa</name>
    <dbReference type="NCBI Taxonomy" id="2528007"/>
    <lineage>
        <taxon>Bacteria</taxon>
        <taxon>Pseudomonadati</taxon>
        <taxon>Planctomycetota</taxon>
        <taxon>Planctomycetia</taxon>
        <taxon>Planctomycetales</taxon>
        <taxon>Planctomycetaceae</taxon>
        <taxon>Polystyrenella</taxon>
    </lineage>
</organism>
<feature type="region of interest" description="Disordered" evidence="5">
    <location>
        <begin position="96"/>
        <end position="124"/>
    </location>
</feature>
<keyword evidence="4" id="KW-0804">Transcription</keyword>
<dbReference type="Gene3D" id="1.10.10.10">
    <property type="entry name" value="Winged helix-like DNA-binding domain superfamily/Winged helix DNA-binding domain"/>
    <property type="match status" value="1"/>
</dbReference>
<dbReference type="Pfam" id="PF08281">
    <property type="entry name" value="Sigma70_r4_2"/>
    <property type="match status" value="1"/>
</dbReference>
<evidence type="ECO:0000259" key="7">
    <source>
        <dbReference type="Pfam" id="PF08281"/>
    </source>
</evidence>
<feature type="domain" description="RNA polymerase sigma-70 region 2" evidence="6">
    <location>
        <begin position="23"/>
        <end position="89"/>
    </location>
</feature>
<protein>
    <submittedName>
        <fullName evidence="8">ECF RNA polymerase sigma-E factor</fullName>
    </submittedName>
</protein>
<dbReference type="OrthoDB" id="9785675at2"/>
<dbReference type="EMBL" id="CP036281">
    <property type="protein sequence ID" value="QDU79542.1"/>
    <property type="molecule type" value="Genomic_DNA"/>
</dbReference>
<dbReference type="Proteomes" id="UP000317178">
    <property type="component" value="Chromosome"/>
</dbReference>
<dbReference type="CDD" id="cd06171">
    <property type="entry name" value="Sigma70_r4"/>
    <property type="match status" value="1"/>
</dbReference>
<dbReference type="InterPro" id="IPR013249">
    <property type="entry name" value="RNA_pol_sigma70_r4_t2"/>
</dbReference>
<dbReference type="InterPro" id="IPR013325">
    <property type="entry name" value="RNA_pol_sigma_r2"/>
</dbReference>
<comment type="similarity">
    <text evidence="1">Belongs to the sigma-70 factor family. ECF subfamily.</text>
</comment>
<keyword evidence="3" id="KW-0731">Sigma factor</keyword>
<evidence type="ECO:0000313" key="8">
    <source>
        <dbReference type="EMBL" id="QDU79542.1"/>
    </source>
</evidence>
<evidence type="ECO:0000256" key="5">
    <source>
        <dbReference type="SAM" id="MobiDB-lite"/>
    </source>
</evidence>
<evidence type="ECO:0000256" key="2">
    <source>
        <dbReference type="ARBA" id="ARBA00023015"/>
    </source>
</evidence>
<dbReference type="InterPro" id="IPR007627">
    <property type="entry name" value="RNA_pol_sigma70_r2"/>
</dbReference>
<gene>
    <name evidence="8" type="primary">rpoE_2</name>
    <name evidence="8" type="ORF">Pla110_12530</name>
</gene>
<dbReference type="NCBIfam" id="TIGR02937">
    <property type="entry name" value="sigma70-ECF"/>
    <property type="match status" value="1"/>
</dbReference>
<reference evidence="8 9" key="1">
    <citation type="submission" date="2019-02" db="EMBL/GenBank/DDBJ databases">
        <title>Deep-cultivation of Planctomycetes and their phenomic and genomic characterization uncovers novel biology.</title>
        <authorList>
            <person name="Wiegand S."/>
            <person name="Jogler M."/>
            <person name="Boedeker C."/>
            <person name="Pinto D."/>
            <person name="Vollmers J."/>
            <person name="Rivas-Marin E."/>
            <person name="Kohn T."/>
            <person name="Peeters S.H."/>
            <person name="Heuer A."/>
            <person name="Rast P."/>
            <person name="Oberbeckmann S."/>
            <person name="Bunk B."/>
            <person name="Jeske O."/>
            <person name="Meyerdierks A."/>
            <person name="Storesund J.E."/>
            <person name="Kallscheuer N."/>
            <person name="Luecker S."/>
            <person name="Lage O.M."/>
            <person name="Pohl T."/>
            <person name="Merkel B.J."/>
            <person name="Hornburger P."/>
            <person name="Mueller R.-W."/>
            <person name="Bruemmer F."/>
            <person name="Labrenz M."/>
            <person name="Spormann A.M."/>
            <person name="Op den Camp H."/>
            <person name="Overmann J."/>
            <person name="Amann R."/>
            <person name="Jetten M.S.M."/>
            <person name="Mascher T."/>
            <person name="Medema M.H."/>
            <person name="Devos D.P."/>
            <person name="Kaster A.-K."/>
            <person name="Ovreas L."/>
            <person name="Rohde M."/>
            <person name="Galperin M.Y."/>
            <person name="Jogler C."/>
        </authorList>
    </citation>
    <scope>NUCLEOTIDE SEQUENCE [LARGE SCALE GENOMIC DNA]</scope>
    <source>
        <strain evidence="8 9">Pla110</strain>
    </source>
</reference>
<dbReference type="SUPFAM" id="SSF88659">
    <property type="entry name" value="Sigma3 and sigma4 domains of RNA polymerase sigma factors"/>
    <property type="match status" value="1"/>
</dbReference>
<dbReference type="PANTHER" id="PTHR43133:SF51">
    <property type="entry name" value="RNA POLYMERASE SIGMA FACTOR"/>
    <property type="match status" value="1"/>
</dbReference>
<accession>A0A518CJZ3</accession>
<dbReference type="Gene3D" id="1.10.1740.10">
    <property type="match status" value="1"/>
</dbReference>
<dbReference type="GO" id="GO:0003677">
    <property type="term" value="F:DNA binding"/>
    <property type="evidence" value="ECO:0007669"/>
    <property type="project" value="InterPro"/>
</dbReference>
<keyword evidence="2" id="KW-0805">Transcription regulation</keyword>
<dbReference type="KEGG" id="plon:Pla110_12530"/>
<feature type="compositionally biased region" description="Basic and acidic residues" evidence="5">
    <location>
        <begin position="97"/>
        <end position="117"/>
    </location>
</feature>
<dbReference type="PANTHER" id="PTHR43133">
    <property type="entry name" value="RNA POLYMERASE ECF-TYPE SIGMA FACTO"/>
    <property type="match status" value="1"/>
</dbReference>
<evidence type="ECO:0000313" key="9">
    <source>
        <dbReference type="Proteomes" id="UP000317178"/>
    </source>
</evidence>
<dbReference type="InterPro" id="IPR039425">
    <property type="entry name" value="RNA_pol_sigma-70-like"/>
</dbReference>
<sequence>MSVEDQQLIEQFLQGDADAFDQLILRYQDRLFNTLLRMFNSEQDAQDAVQEAFVQVFQKLHTFQGKSQFYSWLCRIAINNVLTQKRKRKLATTSLETAKEKAGIEPDDHNRESHPSHQLETSENQSAIQRALNELADDQRTVIVLKEIEGLKYEEIAEIIDCPVGTVRSRIHRARSELRQKLQFLWDDNLQQ</sequence>
<dbReference type="InterPro" id="IPR014284">
    <property type="entry name" value="RNA_pol_sigma-70_dom"/>
</dbReference>
<dbReference type="AlphaFoldDB" id="A0A518CJZ3"/>
<proteinExistence type="inferred from homology"/>
<dbReference type="InterPro" id="IPR036388">
    <property type="entry name" value="WH-like_DNA-bd_sf"/>
</dbReference>
<keyword evidence="9" id="KW-1185">Reference proteome</keyword>
<name>A0A518CJZ3_9PLAN</name>
<evidence type="ECO:0000256" key="3">
    <source>
        <dbReference type="ARBA" id="ARBA00023082"/>
    </source>
</evidence>
<dbReference type="RefSeq" id="WP_144994222.1">
    <property type="nucleotide sequence ID" value="NZ_CP036281.1"/>
</dbReference>
<dbReference type="InterPro" id="IPR013324">
    <property type="entry name" value="RNA_pol_sigma_r3/r4-like"/>
</dbReference>
<dbReference type="SUPFAM" id="SSF88946">
    <property type="entry name" value="Sigma2 domain of RNA polymerase sigma factors"/>
    <property type="match status" value="1"/>
</dbReference>